<organism evidence="2 3">
    <name type="scientific">Chloropicon roscoffensis</name>
    <dbReference type="NCBI Taxonomy" id="1461544"/>
    <lineage>
        <taxon>Eukaryota</taxon>
        <taxon>Viridiplantae</taxon>
        <taxon>Chlorophyta</taxon>
        <taxon>Chloropicophyceae</taxon>
        <taxon>Chloropicales</taxon>
        <taxon>Chloropicaceae</taxon>
        <taxon>Chloropicon</taxon>
    </lineage>
</organism>
<feature type="compositionally biased region" description="Polar residues" evidence="1">
    <location>
        <begin position="88"/>
        <end position="101"/>
    </location>
</feature>
<evidence type="ECO:0000256" key="1">
    <source>
        <dbReference type="SAM" id="MobiDB-lite"/>
    </source>
</evidence>
<accession>A0AAX4P062</accession>
<feature type="region of interest" description="Disordered" evidence="1">
    <location>
        <begin position="133"/>
        <end position="155"/>
    </location>
</feature>
<evidence type="ECO:0000313" key="3">
    <source>
        <dbReference type="Proteomes" id="UP001472866"/>
    </source>
</evidence>
<name>A0AAX4P062_9CHLO</name>
<gene>
    <name evidence="2" type="ORF">HKI87_02g10990</name>
</gene>
<sequence length="165" mass="18064">MELSVLTGTEIFVGVLCPNGKTYTYDGYKGDREDFMRRYNEAVERTEKATAKVNGSKGQAKEESSAQASAQASKGKRKASAKPVLEKSQVQRQRSFQSESSYFGPPLMTPAPFIHGESPLRLAEHGLFGPTPLSTVMDDRNPPPPAVGFPLYPNPMIDPMAFPQP</sequence>
<dbReference type="AlphaFoldDB" id="A0AAX4P062"/>
<proteinExistence type="predicted"/>
<evidence type="ECO:0000313" key="2">
    <source>
        <dbReference type="EMBL" id="WZN59573.1"/>
    </source>
</evidence>
<dbReference type="EMBL" id="CP151502">
    <property type="protein sequence ID" value="WZN59573.1"/>
    <property type="molecule type" value="Genomic_DNA"/>
</dbReference>
<feature type="region of interest" description="Disordered" evidence="1">
    <location>
        <begin position="46"/>
        <end position="109"/>
    </location>
</feature>
<keyword evidence="3" id="KW-1185">Reference proteome</keyword>
<reference evidence="2 3" key="1">
    <citation type="submission" date="2024-03" db="EMBL/GenBank/DDBJ databases">
        <title>Complete genome sequence of the green alga Chloropicon roscoffensis RCC1871.</title>
        <authorList>
            <person name="Lemieux C."/>
            <person name="Pombert J.-F."/>
            <person name="Otis C."/>
            <person name="Turmel M."/>
        </authorList>
    </citation>
    <scope>NUCLEOTIDE SEQUENCE [LARGE SCALE GENOMIC DNA]</scope>
    <source>
        <strain evidence="2 3">RCC1871</strain>
    </source>
</reference>
<protein>
    <submittedName>
        <fullName evidence="2">Uncharacterized protein</fullName>
    </submittedName>
</protein>
<dbReference type="Proteomes" id="UP001472866">
    <property type="component" value="Chromosome 02"/>
</dbReference>